<dbReference type="GO" id="GO:0016616">
    <property type="term" value="F:oxidoreductase activity, acting on the CH-OH group of donors, NAD or NADP as acceptor"/>
    <property type="evidence" value="ECO:0007669"/>
    <property type="project" value="TreeGrafter"/>
</dbReference>
<dbReference type="Pfam" id="PF03446">
    <property type="entry name" value="NAD_binding_2"/>
    <property type="match status" value="1"/>
</dbReference>
<dbReference type="Gene3D" id="3.40.50.720">
    <property type="entry name" value="NAD(P)-binding Rossmann-like Domain"/>
    <property type="match status" value="1"/>
</dbReference>
<dbReference type="PIRSF" id="PIRSF000103">
    <property type="entry name" value="HIBADH"/>
    <property type="match status" value="1"/>
</dbReference>
<feature type="domain" description="3-hydroxyisobutyrate dehydrogenase-like NAD-binding" evidence="5">
    <location>
        <begin position="167"/>
        <end position="287"/>
    </location>
</feature>
<dbReference type="InterPro" id="IPR008927">
    <property type="entry name" value="6-PGluconate_DH-like_C_sf"/>
</dbReference>
<dbReference type="Pfam" id="PF14833">
    <property type="entry name" value="NAD_binding_11"/>
    <property type="match status" value="1"/>
</dbReference>
<dbReference type="PANTHER" id="PTHR22981:SF7">
    <property type="entry name" value="3-HYDROXYISOBUTYRATE DEHYDROGENASE, MITOCHONDRIAL"/>
    <property type="match status" value="1"/>
</dbReference>
<sequence length="321" mass="32976">MSNRNIGFVGLGAMGLPMAINLVKGGFRVSGFDLDPKARQALVQAGGTEAASAAQAAQGAGIVITMLPNASHVKAALSGADGILAALGEDAIFINMSTILPQETDAIAAMVGQHKRRMLDAPVGRSAMEAQRGTLLILASGGAQDKEAAREALLCMGNQIIDCGEVGSGSRVKVVNNFMGISLNALTAEALTLAEASGLSVELALEVMRGTIAGLGHMNITYPNKVLRGDLSPGFQVDLAHKDLGLALEMAARANAAVPMGAAAYQSYTAARAQGRGGQDYSAIYPLMRSMAGLPEELPYKVSTPLNADPFGAAAGKKAER</sequence>
<name>A0A1W6ZD13_9BORD</name>
<evidence type="ECO:0000256" key="3">
    <source>
        <dbReference type="PIRSR" id="PIRSR000103-1"/>
    </source>
</evidence>
<dbReference type="GO" id="GO:0016054">
    <property type="term" value="P:organic acid catabolic process"/>
    <property type="evidence" value="ECO:0007669"/>
    <property type="project" value="UniProtKB-ARBA"/>
</dbReference>
<dbReference type="Proteomes" id="UP000194161">
    <property type="component" value="Chromosome"/>
</dbReference>
<keyword evidence="2" id="KW-0520">NAD</keyword>
<dbReference type="OrthoDB" id="9777604at2"/>
<dbReference type="AlphaFoldDB" id="A0A1W6ZD13"/>
<accession>A0A1W6ZD13</accession>
<feature type="active site" evidence="3">
    <location>
        <position position="173"/>
    </location>
</feature>
<dbReference type="InterPro" id="IPR006115">
    <property type="entry name" value="6PGDH_NADP-bd"/>
</dbReference>
<dbReference type="Gene3D" id="1.10.1040.10">
    <property type="entry name" value="N-(1-d-carboxylethyl)-l-norvaline Dehydrogenase, domain 2"/>
    <property type="match status" value="1"/>
</dbReference>
<evidence type="ECO:0000256" key="2">
    <source>
        <dbReference type="ARBA" id="ARBA00023027"/>
    </source>
</evidence>
<dbReference type="InterPro" id="IPR029154">
    <property type="entry name" value="HIBADH-like_NADP-bd"/>
</dbReference>
<dbReference type="NCBIfam" id="NF012005">
    <property type="entry name" value="PRK15461.1"/>
    <property type="match status" value="1"/>
</dbReference>
<dbReference type="InterPro" id="IPR002204">
    <property type="entry name" value="3-OH-isobutyrate_DH-rel_CS"/>
</dbReference>
<dbReference type="STRING" id="463040.CAL15_12665"/>
<evidence type="ECO:0000313" key="7">
    <source>
        <dbReference type="Proteomes" id="UP000194161"/>
    </source>
</evidence>
<proteinExistence type="predicted"/>
<keyword evidence="7" id="KW-1185">Reference proteome</keyword>
<dbReference type="PROSITE" id="PS00895">
    <property type="entry name" value="3_HYDROXYISOBUT_DH"/>
    <property type="match status" value="1"/>
</dbReference>
<dbReference type="InterPro" id="IPR015815">
    <property type="entry name" value="HIBADH-related"/>
</dbReference>
<dbReference type="EMBL" id="CP021111">
    <property type="protein sequence ID" value="ARP95155.1"/>
    <property type="molecule type" value="Genomic_DNA"/>
</dbReference>
<dbReference type="RefSeq" id="WP_086078919.1">
    <property type="nucleotide sequence ID" value="NZ_CP021111.1"/>
</dbReference>
<dbReference type="SUPFAM" id="SSF51735">
    <property type="entry name" value="NAD(P)-binding Rossmann-fold domains"/>
    <property type="match status" value="1"/>
</dbReference>
<organism evidence="6 7">
    <name type="scientific">Bordetella genomosp. 13</name>
    <dbReference type="NCBI Taxonomy" id="463040"/>
    <lineage>
        <taxon>Bacteria</taxon>
        <taxon>Pseudomonadati</taxon>
        <taxon>Pseudomonadota</taxon>
        <taxon>Betaproteobacteria</taxon>
        <taxon>Burkholderiales</taxon>
        <taxon>Alcaligenaceae</taxon>
        <taxon>Bordetella</taxon>
    </lineage>
</organism>
<keyword evidence="1" id="KW-0560">Oxidoreductase</keyword>
<dbReference type="KEGG" id="bgm:CAL15_12665"/>
<dbReference type="SUPFAM" id="SSF48179">
    <property type="entry name" value="6-phosphogluconate dehydrogenase C-terminal domain-like"/>
    <property type="match status" value="1"/>
</dbReference>
<feature type="domain" description="6-phosphogluconate dehydrogenase NADP-binding" evidence="4">
    <location>
        <begin position="5"/>
        <end position="163"/>
    </location>
</feature>
<evidence type="ECO:0000256" key="1">
    <source>
        <dbReference type="ARBA" id="ARBA00023002"/>
    </source>
</evidence>
<evidence type="ECO:0000259" key="4">
    <source>
        <dbReference type="Pfam" id="PF03446"/>
    </source>
</evidence>
<gene>
    <name evidence="6" type="ORF">CAL15_12665</name>
</gene>
<evidence type="ECO:0000259" key="5">
    <source>
        <dbReference type="Pfam" id="PF14833"/>
    </source>
</evidence>
<dbReference type="GO" id="GO:0051287">
    <property type="term" value="F:NAD binding"/>
    <property type="evidence" value="ECO:0007669"/>
    <property type="project" value="InterPro"/>
</dbReference>
<dbReference type="PANTHER" id="PTHR22981">
    <property type="entry name" value="3-HYDROXYISOBUTYRATE DEHYDROGENASE-RELATED"/>
    <property type="match status" value="1"/>
</dbReference>
<dbReference type="InterPro" id="IPR013328">
    <property type="entry name" value="6PGD_dom2"/>
</dbReference>
<reference evidence="6 7" key="1">
    <citation type="submission" date="2017-05" db="EMBL/GenBank/DDBJ databases">
        <title>Complete and WGS of Bordetella genogroups.</title>
        <authorList>
            <person name="Spilker T."/>
            <person name="LiPuma J."/>
        </authorList>
    </citation>
    <scope>NUCLEOTIDE SEQUENCE [LARGE SCALE GENOMIC DNA]</scope>
    <source>
        <strain evidence="6 7">AU7206</strain>
    </source>
</reference>
<dbReference type="GO" id="GO:0050661">
    <property type="term" value="F:NADP binding"/>
    <property type="evidence" value="ECO:0007669"/>
    <property type="project" value="InterPro"/>
</dbReference>
<protein>
    <submittedName>
        <fullName evidence="6">Gamma-hydroxybutyrate dehydrogenase</fullName>
    </submittedName>
</protein>
<dbReference type="InterPro" id="IPR036291">
    <property type="entry name" value="NAD(P)-bd_dom_sf"/>
</dbReference>
<evidence type="ECO:0000313" key="6">
    <source>
        <dbReference type="EMBL" id="ARP95155.1"/>
    </source>
</evidence>